<dbReference type="EMBL" id="CP042220">
    <property type="protein sequence ID" value="QDX31758.1"/>
    <property type="molecule type" value="Genomic_DNA"/>
</dbReference>
<dbReference type="InterPro" id="IPR008257">
    <property type="entry name" value="Pept_M19"/>
</dbReference>
<dbReference type="GO" id="GO:0070573">
    <property type="term" value="F:metallodipeptidase activity"/>
    <property type="evidence" value="ECO:0007669"/>
    <property type="project" value="InterPro"/>
</dbReference>
<sequence length="360" mass="39016">MSDSPVSDKPLEQHAALPVFDGHNDVLSRLWRLHRDNPTDAFLNGPSQGHIDLPRLRQGGFAGGLFATYVPSANGDATSIPNGNDSLTTPSMAQARDISFWMLTTLLRLEAQSAGQLRICRSVAEIRHCMAQGVVAAVMHIEGAEMLDAELDLLDILYAAGLRSLGPLWSRPNIFGQGVPFRFPSSPDTGDGLTDAGLRLVRACNAKRILVDLSHMDEKGFWQTAAVSDAPLVASHSNAHALCAQSRNLTDNQLAAIRERSGFVGVNFGTAFLRADGRKDPSATVQEIVRHVEYLLEKLGEDGVGFGSDLDGTTIPSDLKDVAGFPILVQALADRGYSRTLLEKICYGNWLRVLETTWGE</sequence>
<keyword evidence="2" id="KW-1185">Reference proteome</keyword>
<dbReference type="Pfam" id="PF01244">
    <property type="entry name" value="Peptidase_M19"/>
    <property type="match status" value="1"/>
</dbReference>
<dbReference type="OrthoDB" id="9804920at2"/>
<protein>
    <submittedName>
        <fullName evidence="1">Membrane dipeptidase</fullName>
    </submittedName>
</protein>
<dbReference type="Proteomes" id="UP000320591">
    <property type="component" value="Chromosome"/>
</dbReference>
<evidence type="ECO:0000313" key="1">
    <source>
        <dbReference type="EMBL" id="QDX31758.1"/>
    </source>
</evidence>
<dbReference type="STRING" id="568768.GCA_000406125_03812"/>
<dbReference type="InterPro" id="IPR032466">
    <property type="entry name" value="Metal_Hydrolase"/>
</dbReference>
<dbReference type="InterPro" id="IPR000180">
    <property type="entry name" value="Dipep_AS"/>
</dbReference>
<organism evidence="1 2">
    <name type="scientific">Dickeya poaceiphila</name>
    <dbReference type="NCBI Taxonomy" id="568768"/>
    <lineage>
        <taxon>Bacteria</taxon>
        <taxon>Pseudomonadati</taxon>
        <taxon>Pseudomonadota</taxon>
        <taxon>Gammaproteobacteria</taxon>
        <taxon>Enterobacterales</taxon>
        <taxon>Pectobacteriaceae</taxon>
        <taxon>Dickeya</taxon>
    </lineage>
</organism>
<dbReference type="PANTHER" id="PTHR10443:SF12">
    <property type="entry name" value="DIPEPTIDASE"/>
    <property type="match status" value="1"/>
</dbReference>
<dbReference type="CDD" id="cd01301">
    <property type="entry name" value="rDP_like"/>
    <property type="match status" value="1"/>
</dbReference>
<proteinExistence type="predicted"/>
<dbReference type="KEGG" id="dic:Dpoa569_0003826"/>
<dbReference type="RefSeq" id="WP_042873516.1">
    <property type="nucleotide sequence ID" value="NZ_CM001975.1"/>
</dbReference>
<dbReference type="PROSITE" id="PS00869">
    <property type="entry name" value="RENAL_DIPEPTIDASE_1"/>
    <property type="match status" value="1"/>
</dbReference>
<dbReference type="SUPFAM" id="SSF51556">
    <property type="entry name" value="Metallo-dependent hydrolases"/>
    <property type="match status" value="1"/>
</dbReference>
<dbReference type="GO" id="GO:0006508">
    <property type="term" value="P:proteolysis"/>
    <property type="evidence" value="ECO:0007669"/>
    <property type="project" value="InterPro"/>
</dbReference>
<accession>A0A5B8IED6</accession>
<dbReference type="Gene3D" id="3.20.20.140">
    <property type="entry name" value="Metal-dependent hydrolases"/>
    <property type="match status" value="1"/>
</dbReference>
<dbReference type="AlphaFoldDB" id="A0A5B8IED6"/>
<dbReference type="PANTHER" id="PTHR10443">
    <property type="entry name" value="MICROSOMAL DIPEPTIDASE"/>
    <property type="match status" value="1"/>
</dbReference>
<name>A0A5B8IED6_9GAMM</name>
<gene>
    <name evidence="1" type="ORF">Dpoa569_0003826</name>
</gene>
<evidence type="ECO:0000313" key="2">
    <source>
        <dbReference type="Proteomes" id="UP000320591"/>
    </source>
</evidence>
<dbReference type="PROSITE" id="PS51365">
    <property type="entry name" value="RENAL_DIPEPTIDASE_2"/>
    <property type="match status" value="1"/>
</dbReference>
<reference evidence="1 2" key="1">
    <citation type="journal article" date="2019" name="Environ. Microbiol.">
        <title>The phytopathogenic nature of Dickeya aquatica 174/2 and the dynamic early evolution of Dickeya pathogenicity.</title>
        <authorList>
            <person name="Duprey A."/>
            <person name="Taib N."/>
            <person name="Leonard S."/>
            <person name="Garin T."/>
            <person name="Flandrois J.P."/>
            <person name="Nasser W."/>
            <person name="Brochier-Armanet C."/>
            <person name="Reverchon S."/>
        </authorList>
    </citation>
    <scope>NUCLEOTIDE SEQUENCE [LARGE SCALE GENOMIC DNA]</scope>
    <source>
        <strain evidence="1 2">NCPPB 569</strain>
    </source>
</reference>